<dbReference type="KEGG" id="psl:Psta_3005"/>
<keyword evidence="7" id="KW-1185">Reference proteome</keyword>
<dbReference type="Gene3D" id="1.10.1740.10">
    <property type="match status" value="1"/>
</dbReference>
<gene>
    <name evidence="6" type="ordered locus">Psta_3005</name>
</gene>
<dbReference type="NCBIfam" id="TIGR02937">
    <property type="entry name" value="sigma70-ECF"/>
    <property type="match status" value="1"/>
</dbReference>
<dbReference type="GO" id="GO:0006352">
    <property type="term" value="P:DNA-templated transcription initiation"/>
    <property type="evidence" value="ECO:0007669"/>
    <property type="project" value="InterPro"/>
</dbReference>
<accession>D2R9C0</accession>
<dbReference type="InterPro" id="IPR014284">
    <property type="entry name" value="RNA_pol_sigma-70_dom"/>
</dbReference>
<proteinExistence type="inferred from homology"/>
<dbReference type="eggNOG" id="COG1595">
    <property type="taxonomic scope" value="Bacteria"/>
</dbReference>
<keyword evidence="3" id="KW-0731">Sigma factor</keyword>
<evidence type="ECO:0000256" key="2">
    <source>
        <dbReference type="ARBA" id="ARBA00023015"/>
    </source>
</evidence>
<dbReference type="HOGENOM" id="CLU_047691_5_2_0"/>
<evidence type="ECO:0000256" key="4">
    <source>
        <dbReference type="ARBA" id="ARBA00023163"/>
    </source>
</evidence>
<dbReference type="CDD" id="cd06171">
    <property type="entry name" value="Sigma70_r4"/>
    <property type="match status" value="1"/>
</dbReference>
<dbReference type="PANTHER" id="PTHR43133">
    <property type="entry name" value="RNA POLYMERASE ECF-TYPE SIGMA FACTO"/>
    <property type="match status" value="1"/>
</dbReference>
<dbReference type="InterPro" id="IPR039425">
    <property type="entry name" value="RNA_pol_sigma-70-like"/>
</dbReference>
<dbReference type="STRING" id="530564.Psta_3005"/>
<comment type="similarity">
    <text evidence="1">Belongs to the sigma-70 factor family. ECF subfamily.</text>
</comment>
<dbReference type="GO" id="GO:0016987">
    <property type="term" value="F:sigma factor activity"/>
    <property type="evidence" value="ECO:0007669"/>
    <property type="project" value="UniProtKB-KW"/>
</dbReference>
<dbReference type="InterPro" id="IPR013324">
    <property type="entry name" value="RNA_pol_sigma_r3/r4-like"/>
</dbReference>
<dbReference type="Gene3D" id="1.10.10.10">
    <property type="entry name" value="Winged helix-like DNA-binding domain superfamily/Winged helix DNA-binding domain"/>
    <property type="match status" value="1"/>
</dbReference>
<dbReference type="InterPro" id="IPR013249">
    <property type="entry name" value="RNA_pol_sigma70_r4_t2"/>
</dbReference>
<dbReference type="Pfam" id="PF08281">
    <property type="entry name" value="Sigma70_r4_2"/>
    <property type="match status" value="1"/>
</dbReference>
<keyword evidence="4" id="KW-0804">Transcription</keyword>
<dbReference type="AlphaFoldDB" id="D2R9C0"/>
<evidence type="ECO:0000313" key="7">
    <source>
        <dbReference type="Proteomes" id="UP000001887"/>
    </source>
</evidence>
<keyword evidence="2" id="KW-0805">Transcription regulation</keyword>
<feature type="domain" description="RNA polymerase sigma factor 70 region 4 type 2" evidence="5">
    <location>
        <begin position="129"/>
        <end position="182"/>
    </location>
</feature>
<evidence type="ECO:0000259" key="5">
    <source>
        <dbReference type="Pfam" id="PF08281"/>
    </source>
</evidence>
<dbReference type="PANTHER" id="PTHR43133:SF51">
    <property type="entry name" value="RNA POLYMERASE SIGMA FACTOR"/>
    <property type="match status" value="1"/>
</dbReference>
<evidence type="ECO:0000313" key="6">
    <source>
        <dbReference type="EMBL" id="ADB17670.1"/>
    </source>
</evidence>
<dbReference type="Proteomes" id="UP000001887">
    <property type="component" value="Chromosome"/>
</dbReference>
<protein>
    <submittedName>
        <fullName evidence="6">RNA polymerase, sigma-24 subunit, ECF subfamily</fullName>
    </submittedName>
</protein>
<name>D2R9C0_PIRSD</name>
<dbReference type="InterPro" id="IPR013325">
    <property type="entry name" value="RNA_pol_sigma_r2"/>
</dbReference>
<dbReference type="GO" id="GO:0003677">
    <property type="term" value="F:DNA binding"/>
    <property type="evidence" value="ECO:0007669"/>
    <property type="project" value="InterPro"/>
</dbReference>
<dbReference type="SUPFAM" id="SSF88946">
    <property type="entry name" value="Sigma2 domain of RNA polymerase sigma factors"/>
    <property type="match status" value="1"/>
</dbReference>
<organism evidence="6 7">
    <name type="scientific">Pirellula staleyi (strain ATCC 27377 / DSM 6068 / ICPB 4128)</name>
    <name type="common">Pirella staleyi</name>
    <dbReference type="NCBI Taxonomy" id="530564"/>
    <lineage>
        <taxon>Bacteria</taxon>
        <taxon>Pseudomonadati</taxon>
        <taxon>Planctomycetota</taxon>
        <taxon>Planctomycetia</taxon>
        <taxon>Pirellulales</taxon>
        <taxon>Pirellulaceae</taxon>
        <taxon>Pirellula</taxon>
    </lineage>
</organism>
<dbReference type="EMBL" id="CP001848">
    <property type="protein sequence ID" value="ADB17670.1"/>
    <property type="molecule type" value="Genomic_DNA"/>
</dbReference>
<dbReference type="OrthoDB" id="260857at2"/>
<dbReference type="SUPFAM" id="SSF88659">
    <property type="entry name" value="Sigma3 and sigma4 domains of RNA polymerase sigma factors"/>
    <property type="match status" value="1"/>
</dbReference>
<evidence type="ECO:0000256" key="3">
    <source>
        <dbReference type="ARBA" id="ARBA00023082"/>
    </source>
</evidence>
<sequence length="192" mass="21498">MALSEIDRSLLQRCLTRQPRAWEDFVDRFLGLVMHVVNHTTITRNLAFSAADAEDLVADVFYGILADDFAVLRRFRGESSLATYLTVVSRRIVVRELLKRRLPISLTDTSEMDNLAAGGGSLEQRVQDREEVEKLIDQLGGEEAHIVRLYHLEGKTYGEISKVTGVPENSIGPTLSRARAKMRRQNVDSAAG</sequence>
<evidence type="ECO:0000256" key="1">
    <source>
        <dbReference type="ARBA" id="ARBA00010641"/>
    </source>
</evidence>
<dbReference type="InterPro" id="IPR036388">
    <property type="entry name" value="WH-like_DNA-bd_sf"/>
</dbReference>
<reference evidence="6 7" key="1">
    <citation type="journal article" date="2009" name="Stand. Genomic Sci.">
        <title>Complete genome sequence of Pirellula staleyi type strain (ATCC 27377).</title>
        <authorList>
            <person name="Clum A."/>
            <person name="Tindall B.J."/>
            <person name="Sikorski J."/>
            <person name="Ivanova N."/>
            <person name="Mavrommatis K."/>
            <person name="Lucas S."/>
            <person name="Glavina del Rio T."/>
            <person name="Nolan M."/>
            <person name="Chen F."/>
            <person name="Tice H."/>
            <person name="Pitluck S."/>
            <person name="Cheng J.F."/>
            <person name="Chertkov O."/>
            <person name="Brettin T."/>
            <person name="Han C."/>
            <person name="Detter J.C."/>
            <person name="Kuske C."/>
            <person name="Bruce D."/>
            <person name="Goodwin L."/>
            <person name="Ovchinikova G."/>
            <person name="Pati A."/>
            <person name="Mikhailova N."/>
            <person name="Chen A."/>
            <person name="Palaniappan K."/>
            <person name="Land M."/>
            <person name="Hauser L."/>
            <person name="Chang Y.J."/>
            <person name="Jeffries C.D."/>
            <person name="Chain P."/>
            <person name="Rohde M."/>
            <person name="Goker M."/>
            <person name="Bristow J."/>
            <person name="Eisen J.A."/>
            <person name="Markowitz V."/>
            <person name="Hugenholtz P."/>
            <person name="Kyrpides N.C."/>
            <person name="Klenk H.P."/>
            <person name="Lapidus A."/>
        </authorList>
    </citation>
    <scope>NUCLEOTIDE SEQUENCE [LARGE SCALE GENOMIC DNA]</scope>
    <source>
        <strain evidence="7">ATCC 27377 / DSM 6068 / ICPB 4128</strain>
    </source>
</reference>